<evidence type="ECO:0000313" key="9">
    <source>
        <dbReference type="Proteomes" id="UP000247078"/>
    </source>
</evidence>
<comment type="caution">
    <text evidence="8">The sequence shown here is derived from an EMBL/GenBank/DDBJ whole genome shotgun (WGS) entry which is preliminary data.</text>
</comment>
<dbReference type="RefSeq" id="WP_090995798.1">
    <property type="nucleotide sequence ID" value="NZ_QGTZ01000007.1"/>
</dbReference>
<feature type="domain" description="Bacterial alpha-L-rhamnosidase N-terminal" evidence="5">
    <location>
        <begin position="140"/>
        <end position="271"/>
    </location>
</feature>
<evidence type="ECO:0000256" key="2">
    <source>
        <dbReference type="ARBA" id="ARBA00012652"/>
    </source>
</evidence>
<protein>
    <recommendedName>
        <fullName evidence="2">alpha-L-rhamnosidase</fullName>
        <ecNumber evidence="2">3.2.1.40</ecNumber>
    </recommendedName>
</protein>
<feature type="domain" description="Alpha-L-rhamnosidase six-hairpin glycosidase" evidence="6">
    <location>
        <begin position="418"/>
        <end position="766"/>
    </location>
</feature>
<dbReference type="Gene3D" id="2.60.120.260">
    <property type="entry name" value="Galactose-binding domain-like"/>
    <property type="match status" value="2"/>
</dbReference>
<keyword evidence="3" id="KW-0378">Hydrolase</keyword>
<dbReference type="Pfam" id="PF17390">
    <property type="entry name" value="Bac_rhamnosid_C"/>
    <property type="match status" value="1"/>
</dbReference>
<dbReference type="AlphaFoldDB" id="A0A855XTA2"/>
<dbReference type="Pfam" id="PF25788">
    <property type="entry name" value="Ig_Rha78A_N"/>
    <property type="match status" value="1"/>
</dbReference>
<sequence length="856" mass="97077">MIHAVNLKTEYLLNPIGIDITSPRLMWNVANGIKQSAYVIQVVINGELAYTSEKIESDEMSARITTALKSRDIVSWQVKLYEESGEEGPWSEPAFFEMGLLQPADWKAKWIMGNYVHSKKKKVRYPVDCFKKEFEISGGIIKARLYITANGIYEAKLNGKRVGNQYFTPGSTNYDIRTHYQTFDVKDLLLDQNTMEIELGDGWYASKAGVFGGSKVFGYEPKLLAQLEITDEEGNIRTISSDNSFYWSNDGPICYADMKDGEIVEAWRKPSYSSLALVTTYKGVVCCSNNVPVVEKEQFKPAVIKTPDGQTVLDFKQNIAGYVEFFVKAPKGHKITMVMGETLNDEGNFTIKNISFDGEYTKSHLQKIEYICSGNGEEHYKPKFSIHGFQYALVQNWPGEVKSDNFTAIAVYSDMEVTAEFSCSDEGVNKIVENTLWSVKGNFLDVPTDCPTRERAAWTGDAQLFFDTGTIFMDQTAFYRKWMQDVCDEQAENGLVYNITPRVSNFRNSLSVEGSSGWGDAIVLIPYRYWKRYGDDSVMKEHYDSMVRWIEFCMTRLGKYNTFSFLKFPFSDKHRAYIVGKGRHFGEWSEPKGTEGKMALLYPRPEEASAYLAYSLICLSEMAQHLGKQKEADKYAEISQKIKEAYQHYFINKETMESERMAKLVRPIALDLVDDKTKKRLADKLVELARERKHKIGTGFLSTPFVLGILSDYGYTEDAWRMLTQPENPGWMYQVLNGATTMWENWTPDASLNHYSKGGCCEWLFSGLCGINTSGKMNHFVIKPTPCSELNHAKLAYLSVYGKVTSGWEISGQEVIYTIDVPGNCTADILLPDGNQYSVGTGTYQYISTKANSCRS</sequence>
<dbReference type="InterPro" id="IPR035398">
    <property type="entry name" value="Bac_rhamnosid_C"/>
</dbReference>
<evidence type="ECO:0000259" key="6">
    <source>
        <dbReference type="Pfam" id="PF17389"/>
    </source>
</evidence>
<gene>
    <name evidence="8" type="ORF">DET56_107278</name>
</gene>
<dbReference type="Pfam" id="PF05592">
    <property type="entry name" value="Bac_rhamnosid"/>
    <property type="match status" value="1"/>
</dbReference>
<dbReference type="InterPro" id="IPR013783">
    <property type="entry name" value="Ig-like_fold"/>
</dbReference>
<evidence type="ECO:0000256" key="3">
    <source>
        <dbReference type="ARBA" id="ARBA00022801"/>
    </source>
</evidence>
<dbReference type="Gene3D" id="2.60.40.10">
    <property type="entry name" value="Immunoglobulins"/>
    <property type="match status" value="1"/>
</dbReference>
<evidence type="ECO:0000259" key="7">
    <source>
        <dbReference type="Pfam" id="PF17390"/>
    </source>
</evidence>
<dbReference type="GO" id="GO:0005975">
    <property type="term" value="P:carbohydrate metabolic process"/>
    <property type="evidence" value="ECO:0007669"/>
    <property type="project" value="InterPro"/>
</dbReference>
<dbReference type="GO" id="GO:0030596">
    <property type="term" value="F:alpha-L-rhamnosidase activity"/>
    <property type="evidence" value="ECO:0007669"/>
    <property type="project" value="UniProtKB-EC"/>
</dbReference>
<evidence type="ECO:0000259" key="5">
    <source>
        <dbReference type="Pfam" id="PF08531"/>
    </source>
</evidence>
<evidence type="ECO:0000256" key="1">
    <source>
        <dbReference type="ARBA" id="ARBA00001445"/>
    </source>
</evidence>
<comment type="catalytic activity">
    <reaction evidence="1">
        <text>Hydrolysis of terminal non-reducing alpha-L-rhamnose residues in alpha-L-rhamnosides.</text>
        <dbReference type="EC" id="3.2.1.40"/>
    </reaction>
</comment>
<dbReference type="PIRSF" id="PIRSF010631">
    <property type="entry name" value="A-rhamnsds"/>
    <property type="match status" value="1"/>
</dbReference>
<dbReference type="Pfam" id="PF08531">
    <property type="entry name" value="Bac_rhamnosid_N"/>
    <property type="match status" value="1"/>
</dbReference>
<dbReference type="Proteomes" id="UP000247078">
    <property type="component" value="Unassembled WGS sequence"/>
</dbReference>
<dbReference type="Gene3D" id="2.60.420.10">
    <property type="entry name" value="Maltose phosphorylase, domain 3"/>
    <property type="match status" value="1"/>
</dbReference>
<dbReference type="SUPFAM" id="SSF48208">
    <property type="entry name" value="Six-hairpin glycosidases"/>
    <property type="match status" value="1"/>
</dbReference>
<dbReference type="InterPro" id="IPR013737">
    <property type="entry name" value="Bac_rhamnosid_N"/>
</dbReference>
<dbReference type="EMBL" id="QGTZ01000007">
    <property type="protein sequence ID" value="PWW38876.1"/>
    <property type="molecule type" value="Genomic_DNA"/>
</dbReference>
<dbReference type="InterPro" id="IPR016007">
    <property type="entry name" value="Alpha_rhamnosid"/>
</dbReference>
<feature type="domain" description="Alpha-L-rhamnosidase concanavalin-like" evidence="4">
    <location>
        <begin position="305"/>
        <end position="412"/>
    </location>
</feature>
<dbReference type="InterPro" id="IPR012341">
    <property type="entry name" value="6hp_glycosidase-like_sf"/>
</dbReference>
<feature type="domain" description="Alpha-L-rhamnosidase C-terminal" evidence="7">
    <location>
        <begin position="779"/>
        <end position="840"/>
    </location>
</feature>
<dbReference type="EC" id="3.2.1.40" evidence="2"/>
<dbReference type="Gene3D" id="1.50.10.10">
    <property type="match status" value="1"/>
</dbReference>
<dbReference type="PANTHER" id="PTHR33307">
    <property type="entry name" value="ALPHA-RHAMNOSIDASE (EUROFUNG)"/>
    <property type="match status" value="1"/>
</dbReference>
<name>A0A855XTA2_9BACL</name>
<dbReference type="Pfam" id="PF17389">
    <property type="entry name" value="Bac_rhamnosid6H"/>
    <property type="match status" value="1"/>
</dbReference>
<dbReference type="InterPro" id="IPR008928">
    <property type="entry name" value="6-hairpin_glycosidase_sf"/>
</dbReference>
<reference evidence="8 9" key="1">
    <citation type="submission" date="2018-05" db="EMBL/GenBank/DDBJ databases">
        <title>Freshwater and sediment microbial communities from various areas in North America, analyzing microbe dynamics in response to fracking.</title>
        <authorList>
            <person name="Lamendella R."/>
        </authorList>
    </citation>
    <scope>NUCLEOTIDE SEQUENCE [LARGE SCALE GENOMIC DNA]</scope>
    <source>
        <strain evidence="8 9">DB-3</strain>
    </source>
</reference>
<proteinExistence type="predicted"/>
<dbReference type="InterPro" id="IPR035396">
    <property type="entry name" value="Bac_rhamnosid6H"/>
</dbReference>
<accession>A0A855XTA2</accession>
<evidence type="ECO:0000259" key="4">
    <source>
        <dbReference type="Pfam" id="PF05592"/>
    </source>
</evidence>
<dbReference type="InterPro" id="IPR008902">
    <property type="entry name" value="Rhamnosid_concanavalin"/>
</dbReference>
<evidence type="ECO:0000313" key="8">
    <source>
        <dbReference type="EMBL" id="PWW38876.1"/>
    </source>
</evidence>
<organism evidence="8 9">
    <name type="scientific">Paenibacillus pabuli</name>
    <dbReference type="NCBI Taxonomy" id="1472"/>
    <lineage>
        <taxon>Bacteria</taxon>
        <taxon>Bacillati</taxon>
        <taxon>Bacillota</taxon>
        <taxon>Bacilli</taxon>
        <taxon>Bacillales</taxon>
        <taxon>Paenibacillaceae</taxon>
        <taxon>Paenibacillus</taxon>
    </lineage>
</organism>
<dbReference type="PANTHER" id="PTHR33307:SF6">
    <property type="entry name" value="ALPHA-RHAMNOSIDASE (EUROFUNG)-RELATED"/>
    <property type="match status" value="1"/>
</dbReference>